<evidence type="ECO:0000313" key="1">
    <source>
        <dbReference type="EMBL" id="SUZ79875.1"/>
    </source>
</evidence>
<protein>
    <submittedName>
        <fullName evidence="1">Uncharacterized protein</fullName>
    </submittedName>
</protein>
<name>A0A381QKJ5_9ZZZZ</name>
<gene>
    <name evidence="1" type="ORF">METZ01_LOCUS32729</name>
</gene>
<reference evidence="1" key="1">
    <citation type="submission" date="2018-05" db="EMBL/GenBank/DDBJ databases">
        <authorList>
            <person name="Lanie J.A."/>
            <person name="Ng W.-L."/>
            <person name="Kazmierczak K.M."/>
            <person name="Andrzejewski T.M."/>
            <person name="Davidsen T.M."/>
            <person name="Wayne K.J."/>
            <person name="Tettelin H."/>
            <person name="Glass J.I."/>
            <person name="Rusch D."/>
            <person name="Podicherti R."/>
            <person name="Tsui H.-C.T."/>
            <person name="Winkler M.E."/>
        </authorList>
    </citation>
    <scope>NUCLEOTIDE SEQUENCE</scope>
</reference>
<dbReference type="AlphaFoldDB" id="A0A381QKJ5"/>
<proteinExistence type="predicted"/>
<accession>A0A381QKJ5</accession>
<organism evidence="1">
    <name type="scientific">marine metagenome</name>
    <dbReference type="NCBI Taxonomy" id="408172"/>
    <lineage>
        <taxon>unclassified sequences</taxon>
        <taxon>metagenomes</taxon>
        <taxon>ecological metagenomes</taxon>
    </lineage>
</organism>
<sequence length="86" mass="9858">MGKEKLLERARDELFSHINRCEVLKAAEGEQRQWMDETIDYIRERYPDLSEVDLSGLHEIGTRFCQPAISPKGESTFNTLDDASVA</sequence>
<dbReference type="EMBL" id="UINC01001405">
    <property type="protein sequence ID" value="SUZ79875.1"/>
    <property type="molecule type" value="Genomic_DNA"/>
</dbReference>